<protein>
    <recommendedName>
        <fullName evidence="4">SWI/SNF-related matrix-associated actin-dependent regulator of chromatin subfamily B member 1</fullName>
    </recommendedName>
</protein>
<name>A0A0K6G0G1_9AGAM</name>
<evidence type="ECO:0000313" key="2">
    <source>
        <dbReference type="EMBL" id="CUA71834.1"/>
    </source>
</evidence>
<dbReference type="AlphaFoldDB" id="A0A0K6G0G1"/>
<accession>A0A0K6G0G1</accession>
<dbReference type="EMBL" id="CYGV01001267">
    <property type="protein sequence ID" value="CUA71834.1"/>
    <property type="molecule type" value="Genomic_DNA"/>
</dbReference>
<evidence type="ECO:0000256" key="1">
    <source>
        <dbReference type="SAM" id="MobiDB-lite"/>
    </source>
</evidence>
<keyword evidence="3" id="KW-1185">Reference proteome</keyword>
<reference evidence="2 3" key="1">
    <citation type="submission" date="2015-07" db="EMBL/GenBank/DDBJ databases">
        <authorList>
            <person name="Noorani M."/>
        </authorList>
    </citation>
    <scope>NUCLEOTIDE SEQUENCE [LARGE SCALE GENOMIC DNA]</scope>
    <source>
        <strain evidence="2">BBA 69670</strain>
    </source>
</reference>
<feature type="region of interest" description="Disordered" evidence="1">
    <location>
        <begin position="223"/>
        <end position="262"/>
    </location>
</feature>
<evidence type="ECO:0008006" key="4">
    <source>
        <dbReference type="Google" id="ProtNLM"/>
    </source>
</evidence>
<evidence type="ECO:0000313" key="3">
    <source>
        <dbReference type="Proteomes" id="UP000044841"/>
    </source>
</evidence>
<dbReference type="GO" id="GO:0000228">
    <property type="term" value="C:nuclear chromosome"/>
    <property type="evidence" value="ECO:0007669"/>
    <property type="project" value="InterPro"/>
</dbReference>
<dbReference type="InterPro" id="IPR006939">
    <property type="entry name" value="SNF5"/>
</dbReference>
<organism evidence="2 3">
    <name type="scientific">Rhizoctonia solani</name>
    <dbReference type="NCBI Taxonomy" id="456999"/>
    <lineage>
        <taxon>Eukaryota</taxon>
        <taxon>Fungi</taxon>
        <taxon>Dikarya</taxon>
        <taxon>Basidiomycota</taxon>
        <taxon>Agaricomycotina</taxon>
        <taxon>Agaricomycetes</taxon>
        <taxon>Cantharellales</taxon>
        <taxon>Ceratobasidiaceae</taxon>
        <taxon>Rhizoctonia</taxon>
    </lineage>
</organism>
<dbReference type="Proteomes" id="UP000044841">
    <property type="component" value="Unassembled WGS sequence"/>
</dbReference>
<gene>
    <name evidence="2" type="ORF">RSOLAG22IIIB_04778</name>
</gene>
<feature type="region of interest" description="Disordered" evidence="1">
    <location>
        <begin position="179"/>
        <end position="199"/>
    </location>
</feature>
<feature type="compositionally biased region" description="Basic and acidic residues" evidence="1">
    <location>
        <begin position="179"/>
        <end position="189"/>
    </location>
</feature>
<sequence length="281" mass="31219">MKHREIKLVMIARSGTSVTQLELLVPIRLEICFRLKDTFTWNLNDPVVTPEVFAQCLCDDYQISSNSVVQAVAKSITEQLQEHRAHIIEPAPGSKREEVRGKMSEVYQEWTVVARSIREQVSIYQKSLFPTGHPFDGAPSSTTNSGRLWIDTSFPFDRTLLEQFTPQFDVLQEAGIERNERERERELKHASNGNRQPAPVTYHRAAAAAAASLTIANLAATENGTSPVQTPMHEPPQSAGPGEANGRSTTPPAASPQSQVSAQTRDWFRIICVVTGRVSKQ</sequence>
<dbReference type="GO" id="GO:0006338">
    <property type="term" value="P:chromatin remodeling"/>
    <property type="evidence" value="ECO:0007669"/>
    <property type="project" value="InterPro"/>
</dbReference>
<feature type="compositionally biased region" description="Polar residues" evidence="1">
    <location>
        <begin position="246"/>
        <end position="262"/>
    </location>
</feature>
<dbReference type="Pfam" id="PF04855">
    <property type="entry name" value="SNF5"/>
    <property type="match status" value="2"/>
</dbReference>
<proteinExistence type="predicted"/>